<evidence type="ECO:0000313" key="12">
    <source>
        <dbReference type="Proteomes" id="UP000054092"/>
    </source>
</evidence>
<sequence>MERVIERFLRYVSVETTSSFESDSFPSTASQLDLAHILKTEMEEMGLKGVTLDDHGYVMATLPSNAGDGLPVLGFIAHMDTSPDVSGKDIKPSIVDYEGGKIVINKDKDIFIDPRLFPELEEYVGERLIVTDGTTLLGADDKAGIAEILSAIEYLISNPEIKHGEIRLGFTPDEEVGRGTEYFNVEKFGADYAYTVDGGALGEIQYETFNAANTEVVVKGRNIHPGSAKGKMKNSILIACEFNDLLPSSEVPAATEGREGFFHLLSIRGSVEETILKYIIREHNMEKFERKKKMIKEIAVFLNSKYGDDTVTLQTRDSYYNMKEKIEEKMFLVEIAERAMESLSIRPRISPVRGGTDGARLSFMGLPTPNIFTGGHNFHGRYEYIPVSSMEKAVMVIVKIAELFSRRENLDS</sequence>
<dbReference type="Pfam" id="PF01546">
    <property type="entry name" value="Peptidase_M20"/>
    <property type="match status" value="1"/>
</dbReference>
<comment type="catalytic activity">
    <reaction evidence="7">
        <text>Release of the N-terminal residue from a tripeptide.</text>
        <dbReference type="EC" id="3.4.11.4"/>
    </reaction>
</comment>
<dbReference type="Gene3D" id="3.40.630.10">
    <property type="entry name" value="Zn peptidases"/>
    <property type="match status" value="1"/>
</dbReference>
<dbReference type="PATRIC" id="fig|1184387.3.peg.1351"/>
<protein>
    <recommendedName>
        <fullName evidence="7">Peptidase T</fullName>
        <ecNumber evidence="7">3.4.11.4</ecNumber>
    </recommendedName>
    <alternativeName>
        <fullName evidence="7">Aminotripeptidase</fullName>
        <shortName evidence="7">Tripeptidase</shortName>
    </alternativeName>
    <alternativeName>
        <fullName evidence="7">Tripeptide aminopeptidase</fullName>
    </alternativeName>
</protein>
<evidence type="ECO:0000313" key="11">
    <source>
        <dbReference type="EMBL" id="KUK80493.1"/>
    </source>
</evidence>
<reference evidence="12" key="1">
    <citation type="journal article" date="2015" name="MBio">
        <title>Genome-Resolved Metagenomic Analysis Reveals Roles for Candidate Phyla and Other Microbial Community Members in Biogeochemical Transformations in Oil Reservoirs.</title>
        <authorList>
            <person name="Hu P."/>
            <person name="Tom L."/>
            <person name="Singh A."/>
            <person name="Thomas B.C."/>
            <person name="Baker B.J."/>
            <person name="Piceno Y.M."/>
            <person name="Andersen G.L."/>
            <person name="Banfield J.F."/>
        </authorList>
    </citation>
    <scope>NUCLEOTIDE SEQUENCE [LARGE SCALE GENOMIC DNA]</scope>
</reference>
<proteinExistence type="inferred from homology"/>
<comment type="subcellular location">
    <subcellularLocation>
        <location evidence="7">Cytoplasm</location>
    </subcellularLocation>
</comment>
<dbReference type="GO" id="GO:0045148">
    <property type="term" value="F:tripeptide aminopeptidase activity"/>
    <property type="evidence" value="ECO:0007669"/>
    <property type="project" value="UniProtKB-UniRule"/>
</dbReference>
<dbReference type="GO" id="GO:0043171">
    <property type="term" value="P:peptide catabolic process"/>
    <property type="evidence" value="ECO:0007669"/>
    <property type="project" value="UniProtKB-UniRule"/>
</dbReference>
<evidence type="ECO:0000259" key="10">
    <source>
        <dbReference type="Pfam" id="PF07687"/>
    </source>
</evidence>
<accession>A0A101HP79</accession>
<keyword evidence="5 7" id="KW-0862">Zinc</keyword>
<dbReference type="NCBIfam" id="NF009920">
    <property type="entry name" value="PRK13381.1"/>
    <property type="match status" value="1"/>
</dbReference>
<evidence type="ECO:0000256" key="7">
    <source>
        <dbReference type="HAMAP-Rule" id="MF_00550"/>
    </source>
</evidence>
<dbReference type="InterPro" id="IPR002933">
    <property type="entry name" value="Peptidase_M20"/>
</dbReference>
<dbReference type="GO" id="GO:0006508">
    <property type="term" value="P:proteolysis"/>
    <property type="evidence" value="ECO:0007669"/>
    <property type="project" value="UniProtKB-UniRule"/>
</dbReference>
<keyword evidence="7" id="KW-0963">Cytoplasm</keyword>
<dbReference type="SUPFAM" id="SSF53187">
    <property type="entry name" value="Zn-dependent exopeptidases"/>
    <property type="match status" value="1"/>
</dbReference>
<dbReference type="HAMAP" id="MF_00550">
    <property type="entry name" value="Aminopeptidase_M20"/>
    <property type="match status" value="1"/>
</dbReference>
<feature type="active site" evidence="7 8">
    <location>
        <position position="80"/>
    </location>
</feature>
<feature type="binding site" evidence="7 9">
    <location>
        <position position="197"/>
    </location>
    <ligand>
        <name>Zn(2+)</name>
        <dbReference type="ChEBI" id="CHEBI:29105"/>
        <label>1</label>
    </ligand>
</feature>
<feature type="binding site" evidence="7 9">
    <location>
        <position position="140"/>
    </location>
    <ligand>
        <name>Zn(2+)</name>
        <dbReference type="ChEBI" id="CHEBI:29105"/>
        <label>2</label>
    </ligand>
</feature>
<feature type="binding site" evidence="7 9">
    <location>
        <position position="78"/>
    </location>
    <ligand>
        <name>Zn(2+)</name>
        <dbReference type="ChEBI" id="CHEBI:29105"/>
        <label>1</label>
    </ligand>
</feature>
<dbReference type="PROSITE" id="PS00759">
    <property type="entry name" value="ARGE_DAPE_CPG2_2"/>
    <property type="match status" value="1"/>
</dbReference>
<dbReference type="Proteomes" id="UP000054092">
    <property type="component" value="Unassembled WGS sequence"/>
</dbReference>
<keyword evidence="3 7" id="KW-0479">Metal-binding</keyword>
<dbReference type="NCBIfam" id="NF003976">
    <property type="entry name" value="PRK05469.1"/>
    <property type="match status" value="1"/>
</dbReference>
<dbReference type="SUPFAM" id="SSF55031">
    <property type="entry name" value="Bacterial exopeptidase dimerisation domain"/>
    <property type="match status" value="1"/>
</dbReference>
<evidence type="ECO:0000256" key="1">
    <source>
        <dbReference type="ARBA" id="ARBA00009692"/>
    </source>
</evidence>
<comment type="similarity">
    <text evidence="1 7">Belongs to the peptidase M20B family.</text>
</comment>
<dbReference type="GO" id="GO:0008270">
    <property type="term" value="F:zinc ion binding"/>
    <property type="evidence" value="ECO:0007669"/>
    <property type="project" value="UniProtKB-UniRule"/>
</dbReference>
<organism evidence="11 12">
    <name type="scientific">Mesotoga prima</name>
    <dbReference type="NCBI Taxonomy" id="1184387"/>
    <lineage>
        <taxon>Bacteria</taxon>
        <taxon>Thermotogati</taxon>
        <taxon>Thermotogota</taxon>
        <taxon>Thermotogae</taxon>
        <taxon>Kosmotogales</taxon>
        <taxon>Kosmotogaceae</taxon>
        <taxon>Mesotoga</taxon>
    </lineage>
</organism>
<evidence type="ECO:0000256" key="4">
    <source>
        <dbReference type="ARBA" id="ARBA00022801"/>
    </source>
</evidence>
<comment type="function">
    <text evidence="7">Cleaves the N-terminal amino acid of tripeptides.</text>
</comment>
<dbReference type="PROSITE" id="PS00758">
    <property type="entry name" value="ARGE_DAPE_CPG2_1"/>
    <property type="match status" value="1"/>
</dbReference>
<dbReference type="EMBL" id="LGGP01000149">
    <property type="protein sequence ID" value="KUK80493.1"/>
    <property type="molecule type" value="Genomic_DNA"/>
</dbReference>
<feature type="domain" description="Peptidase M20 dimerisation" evidence="10">
    <location>
        <begin position="206"/>
        <end position="306"/>
    </location>
</feature>
<feature type="binding site" evidence="7 9">
    <location>
        <position position="379"/>
    </location>
    <ligand>
        <name>Zn(2+)</name>
        <dbReference type="ChEBI" id="CHEBI:29105"/>
        <label>2</label>
    </ligand>
</feature>
<dbReference type="NCBIfam" id="TIGR01882">
    <property type="entry name" value="peptidase-T"/>
    <property type="match status" value="1"/>
</dbReference>
<evidence type="ECO:0000256" key="6">
    <source>
        <dbReference type="ARBA" id="ARBA00023049"/>
    </source>
</evidence>
<keyword evidence="2 7" id="KW-0645">Protease</keyword>
<dbReference type="InterPro" id="IPR011650">
    <property type="entry name" value="Peptidase_M20_dimer"/>
</dbReference>
<dbReference type="PANTHER" id="PTHR42994:SF1">
    <property type="entry name" value="PEPTIDASE T"/>
    <property type="match status" value="1"/>
</dbReference>
<comment type="caution">
    <text evidence="11">The sequence shown here is derived from an EMBL/GenBank/DDBJ whole genome shotgun (WGS) entry which is preliminary data.</text>
</comment>
<dbReference type="InterPro" id="IPR001261">
    <property type="entry name" value="ArgE/DapE_CS"/>
</dbReference>
<dbReference type="GO" id="GO:0008237">
    <property type="term" value="F:metallopeptidase activity"/>
    <property type="evidence" value="ECO:0007669"/>
    <property type="project" value="UniProtKB-KW"/>
</dbReference>
<keyword evidence="7" id="KW-0031">Aminopeptidase</keyword>
<name>A0A101HP79_9BACT</name>
<dbReference type="AlphaFoldDB" id="A0A101HP79"/>
<dbReference type="PANTHER" id="PTHR42994">
    <property type="entry name" value="PEPTIDASE T"/>
    <property type="match status" value="1"/>
</dbReference>
<evidence type="ECO:0000256" key="5">
    <source>
        <dbReference type="ARBA" id="ARBA00022833"/>
    </source>
</evidence>
<dbReference type="PIRSF" id="PIRSF037215">
    <property type="entry name" value="Peptidase_M20B"/>
    <property type="match status" value="1"/>
</dbReference>
<gene>
    <name evidence="7" type="primary">pepT</name>
    <name evidence="11" type="ORF">XD94_0944</name>
</gene>
<dbReference type="Pfam" id="PF07687">
    <property type="entry name" value="M20_dimer"/>
    <property type="match status" value="1"/>
</dbReference>
<feature type="binding site" evidence="7 9">
    <location>
        <position position="140"/>
    </location>
    <ligand>
        <name>Zn(2+)</name>
        <dbReference type="ChEBI" id="CHEBI:29105"/>
        <label>1</label>
    </ligand>
</feature>
<feature type="binding site" evidence="7 9">
    <location>
        <position position="175"/>
    </location>
    <ligand>
        <name>Zn(2+)</name>
        <dbReference type="ChEBI" id="CHEBI:29105"/>
        <label>2</label>
    </ligand>
</feature>
<dbReference type="GO" id="GO:0005829">
    <property type="term" value="C:cytosol"/>
    <property type="evidence" value="ECO:0007669"/>
    <property type="project" value="TreeGrafter"/>
</dbReference>
<dbReference type="EC" id="3.4.11.4" evidence="7"/>
<comment type="cofactor">
    <cofactor evidence="7 9">
        <name>Zn(2+)</name>
        <dbReference type="ChEBI" id="CHEBI:29105"/>
    </cofactor>
    <text evidence="7 9">Binds 2 Zn(2+) ions per subunit.</text>
</comment>
<dbReference type="Gene3D" id="3.30.70.360">
    <property type="match status" value="1"/>
</dbReference>
<evidence type="ECO:0000256" key="8">
    <source>
        <dbReference type="PIRSR" id="PIRSR037215-1"/>
    </source>
</evidence>
<keyword evidence="6 7" id="KW-0482">Metalloprotease</keyword>
<dbReference type="CDD" id="cd03892">
    <property type="entry name" value="M20_peptT"/>
    <property type="match status" value="1"/>
</dbReference>
<feature type="active site" description="Proton acceptor" evidence="7 8">
    <location>
        <position position="174"/>
    </location>
</feature>
<evidence type="ECO:0000256" key="9">
    <source>
        <dbReference type="PIRSR" id="PIRSR037215-2"/>
    </source>
</evidence>
<keyword evidence="4 7" id="KW-0378">Hydrolase</keyword>
<evidence type="ECO:0000256" key="2">
    <source>
        <dbReference type="ARBA" id="ARBA00022670"/>
    </source>
</evidence>
<dbReference type="InterPro" id="IPR010161">
    <property type="entry name" value="Peptidase_M20B"/>
</dbReference>
<dbReference type="InterPro" id="IPR036264">
    <property type="entry name" value="Bact_exopeptidase_dim_dom"/>
</dbReference>
<evidence type="ECO:0000256" key="3">
    <source>
        <dbReference type="ARBA" id="ARBA00022723"/>
    </source>
</evidence>